<dbReference type="GO" id="GO:0046872">
    <property type="term" value="F:metal ion binding"/>
    <property type="evidence" value="ECO:0007669"/>
    <property type="project" value="UniProtKB-KW"/>
</dbReference>
<dbReference type="PANTHER" id="PTHR43020">
    <property type="entry name" value="CDK5 REGULATORY SUBUNIT-ASSOCIATED PROTEIN 1"/>
    <property type="match status" value="1"/>
</dbReference>
<dbReference type="InterPro" id="IPR013848">
    <property type="entry name" value="Methylthiotransferase_N"/>
</dbReference>
<evidence type="ECO:0000256" key="1">
    <source>
        <dbReference type="ARBA" id="ARBA00022485"/>
    </source>
</evidence>
<dbReference type="PROSITE" id="PS51449">
    <property type="entry name" value="MTTASE_N"/>
    <property type="match status" value="1"/>
</dbReference>
<dbReference type="Gene3D" id="3.40.50.12160">
    <property type="entry name" value="Methylthiotransferase, N-terminal domain"/>
    <property type="match status" value="1"/>
</dbReference>
<keyword evidence="2" id="KW-0949">S-adenosyl-L-methionine</keyword>
<reference evidence="7" key="1">
    <citation type="submission" date="2018-05" db="EMBL/GenBank/DDBJ databases">
        <authorList>
            <person name="Lanie J.A."/>
            <person name="Ng W.-L."/>
            <person name="Kazmierczak K.M."/>
            <person name="Andrzejewski T.M."/>
            <person name="Davidsen T.M."/>
            <person name="Wayne K.J."/>
            <person name="Tettelin H."/>
            <person name="Glass J.I."/>
            <person name="Rusch D."/>
            <person name="Podicherti R."/>
            <person name="Tsui H.-C.T."/>
            <person name="Winkler M.E."/>
        </authorList>
    </citation>
    <scope>NUCLEOTIDE SEQUENCE</scope>
</reference>
<keyword evidence="3" id="KW-0479">Metal-binding</keyword>
<keyword evidence="5" id="KW-0411">Iron-sulfur</keyword>
<protein>
    <recommendedName>
        <fullName evidence="6">MTTase N-terminal domain-containing protein</fullName>
    </recommendedName>
</protein>
<proteinExistence type="predicted"/>
<sequence length="160" mass="17800">MRQVYLDTFGCQMNVADTDRMELLLFHSGYIRTGEMQDADLVLINTCSIREKAEQKIYSLTGVLQPIKEANPDQIIGLTGCLAQQEGERLLKKMPFLDLVLGPDGVEDIARVVDEVREKKGPVVKVQFDADEGYKIPQVSSRTPLKIGPSAFVNIIKGCD</sequence>
<dbReference type="InterPro" id="IPR038135">
    <property type="entry name" value="Methylthiotransferase_N_sf"/>
</dbReference>
<keyword evidence="1" id="KW-0004">4Fe-4S</keyword>
<name>A0A382AZP2_9ZZZZ</name>
<dbReference type="AlphaFoldDB" id="A0A382AZP2"/>
<accession>A0A382AZP2</accession>
<keyword evidence="4" id="KW-0408">Iron</keyword>
<evidence type="ECO:0000313" key="7">
    <source>
        <dbReference type="EMBL" id="SVB06834.1"/>
    </source>
</evidence>
<evidence type="ECO:0000259" key="6">
    <source>
        <dbReference type="PROSITE" id="PS51449"/>
    </source>
</evidence>
<evidence type="ECO:0000256" key="2">
    <source>
        <dbReference type="ARBA" id="ARBA00022691"/>
    </source>
</evidence>
<evidence type="ECO:0000256" key="3">
    <source>
        <dbReference type="ARBA" id="ARBA00022723"/>
    </source>
</evidence>
<dbReference type="PANTHER" id="PTHR43020:SF2">
    <property type="entry name" value="MITOCHONDRIAL TRNA METHYLTHIOTRANSFERASE CDK5RAP1"/>
    <property type="match status" value="1"/>
</dbReference>
<dbReference type="EMBL" id="UINC01027496">
    <property type="protein sequence ID" value="SVB06834.1"/>
    <property type="molecule type" value="Genomic_DNA"/>
</dbReference>
<dbReference type="Pfam" id="PF00919">
    <property type="entry name" value="UPF0004"/>
    <property type="match status" value="1"/>
</dbReference>
<gene>
    <name evidence="7" type="ORF">METZ01_LOCUS159688</name>
</gene>
<organism evidence="7">
    <name type="scientific">marine metagenome</name>
    <dbReference type="NCBI Taxonomy" id="408172"/>
    <lineage>
        <taxon>unclassified sequences</taxon>
        <taxon>metagenomes</taxon>
        <taxon>ecological metagenomes</taxon>
    </lineage>
</organism>
<dbReference type="GO" id="GO:0005829">
    <property type="term" value="C:cytosol"/>
    <property type="evidence" value="ECO:0007669"/>
    <property type="project" value="TreeGrafter"/>
</dbReference>
<evidence type="ECO:0000256" key="5">
    <source>
        <dbReference type="ARBA" id="ARBA00023014"/>
    </source>
</evidence>
<feature type="domain" description="MTTase N-terminal" evidence="6">
    <location>
        <begin position="2"/>
        <end position="118"/>
    </location>
</feature>
<evidence type="ECO:0000256" key="4">
    <source>
        <dbReference type="ARBA" id="ARBA00023004"/>
    </source>
</evidence>
<feature type="non-terminal residue" evidence="7">
    <location>
        <position position="160"/>
    </location>
</feature>
<dbReference type="FunFam" id="3.40.50.12160:FF:000003">
    <property type="entry name" value="CDK5 regulatory subunit-associated protein 1"/>
    <property type="match status" value="1"/>
</dbReference>
<dbReference type="GO" id="GO:0051539">
    <property type="term" value="F:4 iron, 4 sulfur cluster binding"/>
    <property type="evidence" value="ECO:0007669"/>
    <property type="project" value="UniProtKB-KW"/>
</dbReference>
<dbReference type="GO" id="GO:0035597">
    <property type="term" value="F:tRNA-2-methylthio-N(6)-dimethylallyladenosine(37) synthase activity"/>
    <property type="evidence" value="ECO:0007669"/>
    <property type="project" value="TreeGrafter"/>
</dbReference>